<feature type="chain" id="PRO_5046921376" evidence="1">
    <location>
        <begin position="25"/>
        <end position="652"/>
    </location>
</feature>
<dbReference type="RefSeq" id="WP_338738392.1">
    <property type="nucleotide sequence ID" value="NZ_CP146612.1"/>
</dbReference>
<dbReference type="Proteomes" id="UP001375370">
    <property type="component" value="Chromosome"/>
</dbReference>
<proteinExistence type="predicted"/>
<dbReference type="InterPro" id="IPR019198">
    <property type="entry name" value="Beta_propeller_containing"/>
</dbReference>
<dbReference type="InterPro" id="IPR014441">
    <property type="entry name" value="UCP006425_b-propeller"/>
</dbReference>
<evidence type="ECO:0000256" key="1">
    <source>
        <dbReference type="SAM" id="SignalP"/>
    </source>
</evidence>
<keyword evidence="1" id="KW-0732">Signal</keyword>
<sequence length="652" mass="70898">MKKFGLLGLSFLVLTSILVIPGCAGDKNDPASGLPTFTSEKALVSAFTQAQNRGYAGNWWAMEAMPPVPAAQADAAGVAVNKAYSDTNVQVAGVDEADIIKTDGKYIYAVSGSVIYIAHAYPSESAEIVGQIAIEEFSPQELFIDGDRILVFGYTYTGYTEPGYPITIMPDDMMPGSSSIIYPYRTGLTSVKLYDIKDRSNPELLKSIDIEGSYLTSRKIGSDVYFVINSYPNYSDIKPTASDLIPGYRETSGDSKTPVSLKPIASYDQIGYIPPVQAASFITIASLSMTDADKAVSKTVIVGSGENVYASADNLYIAQTSWPVYDGIGLPIADQTQNTVVTKFSLKAGEIIYQAAGKARGHILNQFAMDEYDGYFRIATTISGYVNNRDTSTNNVFVLDASLKVTGALEDVAPGESIYAVRFMGKRAYMVTFLHVDPLFVIDLAQPEDPKILGKLKIPGYSNYLQPYDETHLIGIGHEVDPSIDAGMVHTENAVYYTAIQGVKLSLFDVSDVSNPVEVYKEVIGDRGTESLAASEHKAFLFDKESGLLVLPVTVAELKPGQPKNMQGEYVFQGAYVYNLTLNGGFSLQGKISHYDTNEIFQKSGEYFYGGSGQITRSLYIENVLYTLSQSRLQLNDLADLSILNVLALDSK</sequence>
<evidence type="ECO:0000313" key="3">
    <source>
        <dbReference type="Proteomes" id="UP001375370"/>
    </source>
</evidence>
<dbReference type="Pfam" id="PF09826">
    <property type="entry name" value="Beta_propel"/>
    <property type="match status" value="1"/>
</dbReference>
<dbReference type="PIRSF" id="PIRSF006425">
    <property type="entry name" value="UCP006425_WD40"/>
    <property type="match status" value="1"/>
</dbReference>
<reference evidence="2 3" key="1">
    <citation type="submission" date="2024-03" db="EMBL/GenBank/DDBJ databases">
        <title>A Dehalogenimonas Isolated from Estuarine Sediments Dihaloeliminates Chlorinated Alkanes.</title>
        <authorList>
            <person name="Yang Y."/>
            <person name="Wang H."/>
        </authorList>
    </citation>
    <scope>NUCLEOTIDE SEQUENCE [LARGE SCALE GENOMIC DNA]</scope>
    <source>
        <strain evidence="2 3">W</strain>
    </source>
</reference>
<protein>
    <submittedName>
        <fullName evidence="2">Beta-propeller domain-containing protein</fullName>
    </submittedName>
</protein>
<dbReference type="EMBL" id="CP146612">
    <property type="protein sequence ID" value="WWX25836.1"/>
    <property type="molecule type" value="Genomic_DNA"/>
</dbReference>
<gene>
    <name evidence="2" type="ORF">V8247_02370</name>
</gene>
<organism evidence="2 3">
    <name type="scientific">Candidatus Dehalogenimonas loeffleri</name>
    <dbReference type="NCBI Taxonomy" id="3127115"/>
    <lineage>
        <taxon>Bacteria</taxon>
        <taxon>Bacillati</taxon>
        <taxon>Chloroflexota</taxon>
        <taxon>Dehalococcoidia</taxon>
        <taxon>Dehalococcoidales</taxon>
        <taxon>Dehalococcoidaceae</taxon>
        <taxon>Dehalogenimonas</taxon>
    </lineage>
</organism>
<keyword evidence="3" id="KW-1185">Reference proteome</keyword>
<feature type="signal peptide" evidence="1">
    <location>
        <begin position="1"/>
        <end position="24"/>
    </location>
</feature>
<name>A0ABZ2J4Z6_9CHLR</name>
<evidence type="ECO:0000313" key="2">
    <source>
        <dbReference type="EMBL" id="WWX25836.1"/>
    </source>
</evidence>
<accession>A0ABZ2J4Z6</accession>